<evidence type="ECO:0000256" key="1">
    <source>
        <dbReference type="ARBA" id="ARBA00007074"/>
    </source>
</evidence>
<dbReference type="InterPro" id="IPR000064">
    <property type="entry name" value="NLP_P60_dom"/>
</dbReference>
<evidence type="ECO:0000259" key="9">
    <source>
        <dbReference type="PROSITE" id="PS51935"/>
    </source>
</evidence>
<evidence type="ECO:0000313" key="10">
    <source>
        <dbReference type="EMBL" id="WAW15528.1"/>
    </source>
</evidence>
<gene>
    <name evidence="10" type="ORF">O0R46_03535</name>
</gene>
<evidence type="ECO:0000256" key="8">
    <source>
        <dbReference type="SAM" id="SignalP"/>
    </source>
</evidence>
<keyword evidence="3" id="KW-0677">Repeat</keyword>
<dbReference type="RefSeq" id="WP_269312201.1">
    <property type="nucleotide sequence ID" value="NZ_CP114052.1"/>
</dbReference>
<dbReference type="PROSITE" id="PS51170">
    <property type="entry name" value="CW"/>
    <property type="match status" value="1"/>
</dbReference>
<feature type="region of interest" description="Disordered" evidence="7">
    <location>
        <begin position="208"/>
        <end position="253"/>
    </location>
</feature>
<keyword evidence="2" id="KW-0645">Protease</keyword>
<evidence type="ECO:0000256" key="4">
    <source>
        <dbReference type="ARBA" id="ARBA00022801"/>
    </source>
</evidence>
<proteinExistence type="inferred from homology"/>
<sequence length="363" mass="40401">MRYLEKTSKKVIATALIACMFSAIGGGLLSDADTASQMEVVGDSVKSSTNYRRESKNISMKSSVSLYATGFYKMGNRWIYLENGMQKNGWITYKGVNYYIRDDYSLPQSTFEKIDGYYYYFDRNGIMVKNQKVKLGGEIYQFDSNGRSIKPDRKTDFRVTSEQERLYNLGEDILDAAKDKYDRGITYNTVISNGYAKKSTDANVNINNLGNANADKNQKNDVKRDKKTESNKNETNKTETNKNSNNIDSKSASKVISSAQSKIGSPYVWGATGPSSFDCSGLMQYAFSSAGVSLPRVSADQAKVGSYVSRSDLKPGDMVFWGEPVHHVGLYVGNGEYIHAPYPGTSVEKAKLGEYTTARRVLK</sequence>
<name>A0ABY7JTY5_9FIRM</name>
<dbReference type="PANTHER" id="PTHR47053">
    <property type="entry name" value="MUREIN DD-ENDOPEPTIDASE MEPH-RELATED"/>
    <property type="match status" value="1"/>
</dbReference>
<keyword evidence="8" id="KW-0732">Signal</keyword>
<dbReference type="Pfam" id="PF00877">
    <property type="entry name" value="NLPC_P60"/>
    <property type="match status" value="1"/>
</dbReference>
<keyword evidence="5" id="KW-0788">Thiol protease</keyword>
<dbReference type="Gene3D" id="2.10.270.10">
    <property type="entry name" value="Cholin Binding"/>
    <property type="match status" value="1"/>
</dbReference>
<reference evidence="10" key="1">
    <citation type="submission" date="2022-12" db="EMBL/GenBank/DDBJ databases">
        <title>Peptostreptococcus.</title>
        <authorList>
            <person name="Lee S.H."/>
        </authorList>
    </citation>
    <scope>NUCLEOTIDE SEQUENCE</scope>
    <source>
        <strain evidence="10">CBA3647</strain>
    </source>
</reference>
<evidence type="ECO:0000313" key="11">
    <source>
        <dbReference type="Proteomes" id="UP001164187"/>
    </source>
</evidence>
<feature type="domain" description="NlpC/P60" evidence="9">
    <location>
        <begin position="249"/>
        <end position="363"/>
    </location>
</feature>
<dbReference type="InterPro" id="IPR038765">
    <property type="entry name" value="Papain-like_cys_pep_sf"/>
</dbReference>
<evidence type="ECO:0000256" key="3">
    <source>
        <dbReference type="ARBA" id="ARBA00022737"/>
    </source>
</evidence>
<dbReference type="InterPro" id="IPR051202">
    <property type="entry name" value="Peptidase_C40"/>
</dbReference>
<dbReference type="Proteomes" id="UP001164187">
    <property type="component" value="Chromosome"/>
</dbReference>
<dbReference type="SUPFAM" id="SSF69360">
    <property type="entry name" value="Cell wall binding repeat"/>
    <property type="match status" value="1"/>
</dbReference>
<feature type="chain" id="PRO_5045543990" evidence="8">
    <location>
        <begin position="26"/>
        <end position="363"/>
    </location>
</feature>
<evidence type="ECO:0000256" key="6">
    <source>
        <dbReference type="PROSITE-ProRule" id="PRU00591"/>
    </source>
</evidence>
<evidence type="ECO:0000256" key="5">
    <source>
        <dbReference type="ARBA" id="ARBA00022807"/>
    </source>
</evidence>
<protein>
    <submittedName>
        <fullName evidence="10">NlpC/P60 family protein</fullName>
    </submittedName>
</protein>
<comment type="similarity">
    <text evidence="1">Belongs to the peptidase C40 family.</text>
</comment>
<dbReference type="Pfam" id="PF19127">
    <property type="entry name" value="Choline_bind_3"/>
    <property type="match status" value="1"/>
</dbReference>
<evidence type="ECO:0000256" key="2">
    <source>
        <dbReference type="ARBA" id="ARBA00022670"/>
    </source>
</evidence>
<keyword evidence="4" id="KW-0378">Hydrolase</keyword>
<dbReference type="EMBL" id="CP114052">
    <property type="protein sequence ID" value="WAW15528.1"/>
    <property type="molecule type" value="Genomic_DNA"/>
</dbReference>
<keyword evidence="11" id="KW-1185">Reference proteome</keyword>
<dbReference type="SUPFAM" id="SSF54001">
    <property type="entry name" value="Cysteine proteinases"/>
    <property type="match status" value="1"/>
</dbReference>
<accession>A0ABY7JTY5</accession>
<feature type="compositionally biased region" description="Basic and acidic residues" evidence="7">
    <location>
        <begin position="216"/>
        <end position="240"/>
    </location>
</feature>
<evidence type="ECO:0000256" key="7">
    <source>
        <dbReference type="SAM" id="MobiDB-lite"/>
    </source>
</evidence>
<organism evidence="10 11">
    <name type="scientific">Peptostreptococcus equinus</name>
    <dbReference type="NCBI Taxonomy" id="3003601"/>
    <lineage>
        <taxon>Bacteria</taxon>
        <taxon>Bacillati</taxon>
        <taxon>Bacillota</taxon>
        <taxon>Clostridia</taxon>
        <taxon>Peptostreptococcales</taxon>
        <taxon>Peptostreptococcaceae</taxon>
        <taxon>Peptostreptococcus</taxon>
    </lineage>
</organism>
<dbReference type="PANTHER" id="PTHR47053:SF1">
    <property type="entry name" value="MUREIN DD-ENDOPEPTIDASE MEPH-RELATED"/>
    <property type="match status" value="1"/>
</dbReference>
<dbReference type="Gene3D" id="3.90.1720.10">
    <property type="entry name" value="endopeptidase domain like (from Nostoc punctiforme)"/>
    <property type="match status" value="1"/>
</dbReference>
<feature type="repeat" description="Cell wall-binding" evidence="6">
    <location>
        <begin position="108"/>
        <end position="127"/>
    </location>
</feature>
<dbReference type="PROSITE" id="PS51935">
    <property type="entry name" value="NLPC_P60"/>
    <property type="match status" value="1"/>
</dbReference>
<dbReference type="InterPro" id="IPR018337">
    <property type="entry name" value="Cell_wall/Cho-bd_repeat"/>
</dbReference>
<feature type="signal peptide" evidence="8">
    <location>
        <begin position="1"/>
        <end position="25"/>
    </location>
</feature>